<feature type="domain" description="Carrier" evidence="7">
    <location>
        <begin position="531"/>
        <end position="604"/>
    </location>
</feature>
<reference evidence="8" key="1">
    <citation type="journal article" date="2020" name="Stud. Mycol.">
        <title>101 Dothideomycetes genomes: a test case for predicting lifestyles and emergence of pathogens.</title>
        <authorList>
            <person name="Haridas S."/>
            <person name="Albert R."/>
            <person name="Binder M."/>
            <person name="Bloem J."/>
            <person name="Labutti K."/>
            <person name="Salamov A."/>
            <person name="Andreopoulos B."/>
            <person name="Baker S."/>
            <person name="Barry K."/>
            <person name="Bills G."/>
            <person name="Bluhm B."/>
            <person name="Cannon C."/>
            <person name="Castanera R."/>
            <person name="Culley D."/>
            <person name="Daum C."/>
            <person name="Ezra D."/>
            <person name="Gonzalez J."/>
            <person name="Henrissat B."/>
            <person name="Kuo A."/>
            <person name="Liang C."/>
            <person name="Lipzen A."/>
            <person name="Lutzoni F."/>
            <person name="Magnuson J."/>
            <person name="Mondo S."/>
            <person name="Nolan M."/>
            <person name="Ohm R."/>
            <person name="Pangilinan J."/>
            <person name="Park H.-J."/>
            <person name="Ramirez L."/>
            <person name="Alfaro M."/>
            <person name="Sun H."/>
            <person name="Tritt A."/>
            <person name="Yoshinaga Y."/>
            <person name="Zwiers L.-H."/>
            <person name="Turgeon B."/>
            <person name="Goodwin S."/>
            <person name="Spatafora J."/>
            <person name="Crous P."/>
            <person name="Grigoriev I."/>
        </authorList>
    </citation>
    <scope>NUCLEOTIDE SEQUENCE</scope>
    <source>
        <strain evidence="8">CBS 183.55</strain>
    </source>
</reference>
<dbReference type="InterPro" id="IPR023213">
    <property type="entry name" value="CAT-like_dom_sf"/>
</dbReference>
<dbReference type="InterPro" id="IPR036736">
    <property type="entry name" value="ACP-like_sf"/>
</dbReference>
<dbReference type="FunFam" id="3.30.300.30:FF:000033">
    <property type="entry name" value="Nonribosomal siderophore peptide synthase SidC"/>
    <property type="match status" value="1"/>
</dbReference>
<dbReference type="InterPro" id="IPR006162">
    <property type="entry name" value="Ppantetheine_attach_site"/>
</dbReference>
<dbReference type="CDD" id="cd05918">
    <property type="entry name" value="A_NRPS_SidN3_like"/>
    <property type="match status" value="3"/>
</dbReference>
<keyword evidence="9" id="KW-1185">Reference proteome</keyword>
<dbReference type="NCBIfam" id="TIGR01733">
    <property type="entry name" value="AA-adenyl-dom"/>
    <property type="match status" value="3"/>
</dbReference>
<dbReference type="Gene3D" id="3.40.50.12780">
    <property type="entry name" value="N-terminal domain of ligase-like"/>
    <property type="match status" value="4"/>
</dbReference>
<dbReference type="GeneID" id="54352757"/>
<feature type="domain" description="Carrier" evidence="7">
    <location>
        <begin position="4305"/>
        <end position="4381"/>
    </location>
</feature>
<dbReference type="Pfam" id="PF00668">
    <property type="entry name" value="Condensation"/>
    <property type="match status" value="6"/>
</dbReference>
<dbReference type="FunFam" id="3.40.50.980:FF:000001">
    <property type="entry name" value="Non-ribosomal peptide synthetase"/>
    <property type="match status" value="2"/>
</dbReference>
<dbReference type="Gene3D" id="3.30.559.10">
    <property type="entry name" value="Chloramphenicol acetyltransferase-like domain"/>
    <property type="match status" value="6"/>
</dbReference>
<evidence type="ECO:0000256" key="5">
    <source>
        <dbReference type="ARBA" id="ARBA00029454"/>
    </source>
</evidence>
<feature type="domain" description="Carrier" evidence="7">
    <location>
        <begin position="4864"/>
        <end position="4940"/>
    </location>
</feature>
<keyword evidence="4" id="KW-0436">Ligase</keyword>
<evidence type="ECO:0000256" key="1">
    <source>
        <dbReference type="ARBA" id="ARBA00004924"/>
    </source>
</evidence>
<evidence type="ECO:0000256" key="3">
    <source>
        <dbReference type="ARBA" id="ARBA00022553"/>
    </source>
</evidence>
<feature type="domain" description="Carrier" evidence="7">
    <location>
        <begin position="1602"/>
        <end position="1679"/>
    </location>
</feature>
<dbReference type="PANTHER" id="PTHR45527">
    <property type="entry name" value="NONRIBOSOMAL PEPTIDE SYNTHETASE"/>
    <property type="match status" value="1"/>
</dbReference>
<dbReference type="PROSITE" id="PS50075">
    <property type="entry name" value="CARRIER"/>
    <property type="match status" value="6"/>
</dbReference>
<accession>A0A6A5S6G4</accession>
<feature type="compositionally biased region" description="Polar residues" evidence="6">
    <location>
        <begin position="1587"/>
        <end position="1605"/>
    </location>
</feature>
<dbReference type="SUPFAM" id="SSF56801">
    <property type="entry name" value="Acetyl-CoA synthetase-like"/>
    <property type="match status" value="4"/>
</dbReference>
<dbReference type="PROSITE" id="PS00455">
    <property type="entry name" value="AMP_BINDING"/>
    <property type="match status" value="1"/>
</dbReference>
<dbReference type="SMART" id="SM00823">
    <property type="entry name" value="PKS_PP"/>
    <property type="match status" value="6"/>
</dbReference>
<dbReference type="Pfam" id="PF00501">
    <property type="entry name" value="AMP-binding"/>
    <property type="match status" value="4"/>
</dbReference>
<keyword evidence="2" id="KW-0596">Phosphopantetheine</keyword>
<dbReference type="PROSITE" id="PS00012">
    <property type="entry name" value="PHOSPHOPANTETHEINE"/>
    <property type="match status" value="5"/>
</dbReference>
<dbReference type="InterPro" id="IPR001242">
    <property type="entry name" value="Condensation_dom"/>
</dbReference>
<dbReference type="GO" id="GO:0016874">
    <property type="term" value="F:ligase activity"/>
    <property type="evidence" value="ECO:0007669"/>
    <property type="project" value="UniProtKB-KW"/>
</dbReference>
<keyword evidence="3" id="KW-0597">Phosphoprotein</keyword>
<dbReference type="PANTHER" id="PTHR45527:SF1">
    <property type="entry name" value="FATTY ACID SYNTHASE"/>
    <property type="match status" value="1"/>
</dbReference>
<evidence type="ECO:0000256" key="6">
    <source>
        <dbReference type="SAM" id="MobiDB-lite"/>
    </source>
</evidence>
<dbReference type="EMBL" id="ML978958">
    <property type="protein sequence ID" value="KAF1933087.1"/>
    <property type="molecule type" value="Genomic_DNA"/>
</dbReference>
<dbReference type="InterPro" id="IPR010071">
    <property type="entry name" value="AA_adenyl_dom"/>
</dbReference>
<dbReference type="Gene3D" id="1.10.1200.10">
    <property type="entry name" value="ACP-like"/>
    <property type="match status" value="6"/>
</dbReference>
<organism evidence="8 9">
    <name type="scientific">Didymella exigua CBS 183.55</name>
    <dbReference type="NCBI Taxonomy" id="1150837"/>
    <lineage>
        <taxon>Eukaryota</taxon>
        <taxon>Fungi</taxon>
        <taxon>Dikarya</taxon>
        <taxon>Ascomycota</taxon>
        <taxon>Pezizomycotina</taxon>
        <taxon>Dothideomycetes</taxon>
        <taxon>Pleosporomycetidae</taxon>
        <taxon>Pleosporales</taxon>
        <taxon>Pleosporineae</taxon>
        <taxon>Didymellaceae</taxon>
        <taxon>Didymella</taxon>
    </lineage>
</organism>
<feature type="region of interest" description="Disordered" evidence="6">
    <location>
        <begin position="1583"/>
        <end position="1605"/>
    </location>
</feature>
<feature type="domain" description="Carrier" evidence="7">
    <location>
        <begin position="2670"/>
        <end position="2747"/>
    </location>
</feature>
<sequence>MVQHHVQRLSILNEPPNFLEGPTLLHELVPRSSNVSAIEFLEYGTKMRKFSYHTLHALSDILAQRIIELTATMENASAVIPVLLPQCPELYIALLAVLKAGKAFCPLNLDVPDERLKFILSDVAANLLITTTGLSNRLSSIGKVGLICVDQELRQGEEKAVTASPQTSSTDLAYVLYTSGSTGLPKAVSVSHRAVTQSLLAHDRHLPGFTRFLQFAAPTFDVSIFEIFFPWFRGRTLVSSSRARMLENLPGVIKILEADAAELTPTVVGNLLQGRASVPGLTLLLTIGEMLTQHVVSEFGDSTMRKGILWAMYGPTETAIHCTLQARFSAHSSTGNIGYPLDTVSTFILAPSQDASEGAGALILPWGESGELALGGYQIAEGYLNRPELTAAAFIDHPKFGRLYRTGDRAKFHKDGAIECLGRMFSGQVKLRGQRVELGEIEQVVMKVKGCRVAVATIIKDTLVAFCASSSQTTSRTEVLEICKKWLPSFMIPSDVLVVSSMPQLPSGKIDRQALEKRYLDSLQRQGHDIPTDDPEALAVLHLAEKVLGQGLSLESNLAAAGLDSLRAIRVASSLRAQGYDVSAVALLSVRTLQDLITACKQNLVLNEHANSTSRLSLDDIDNSTIGPAFEESDIDVILPCTPLQEAMLTETLSRPSAYCNWVELELTVIRSHDELFGAIAQLAKHNRILRSGFCSSTANTQAFVQITWRELDQAQFGIVSNFQRSYSLDTSHALLRPFRVQVQTRSDGQRILVQLHHALYDGWSLDLLLADFNKILRGSGPTTRPQFEDVSQYYIERQQTSAPAENTRYWAKLLRDYVPTSLVNYNGETKTAESTQSYRARSSVDLGHLSDRARSLAINPQVFFQAAVGYILSLYTGSPDVIFGNITSGRTIPVTGIEDIMGPCIASLPCRLDFRAYSCVQEVLEQVQRLNREGLHHCALPLRDIARAANVQPGTRLFDTLFVWQQSLVSEISSFPAVKIIDGADELEFKLTLEFEPRDGFIAFRATFDPSSIPREQIVHLAQQIDEVVEKLLGDVSCTVADIGRCFTQTSLSVANADYRRNSDNISLSHAVETWAEVVPDKEAIIFGQVHGGAMIVRNTLTYSDLNQRANQLAHLLSKHGVGQDRLVCIMMEKSVDLYVAILAVLKLGSGYLPLVPDTPVERVDAILKDAQVMVCLGDSNSSEILQQVFSSTIIDLCATDLSTLPRHNLDTLYNGSHIAYAVFTSGSTGTPKGVLVTQRNLMSNLKFLAGLYPASKNSRMLQSCSQAFDVSVFEIFYAWHVGMTLCTAAKEDMFRDFEASINSLKATHLSLTPTVAALVDPDNVPGVKLLVTAGEALTEHVRRQWAGRGLYQGYGPSETTNICTVRPSVTSTDLINNIGSPFDNTSAFVLDPDSNTILPRGAVGELCFGGEQVFRGYLNRPELNAAKLIEIAPYGRVYRSGDMGRLLPDDCILSAGRSDDQVKIRGQRVELGEITSIILDDSAVTDCITLLLSTPNHVKVLLAFWVPQSGIHERFATLDSSSFKPAVQRIFGSLRRLLPVYMVPSYLIPISRLPMTAQAKIDKRLLQATFANLSDDDLTRAAPAHTTNGETNGDANGTTTSPSTWQKSVAEVLAKVLEIKVEGIRQTSSFFNLGLDSISAIRFCHHLRRSDLGDFTVAEVLKNPTIAYLDDMRVDRHPSKSTQRTAEENLESVFVEEKSQILSIFSETGLGVEKINPCTPLQEAMLASSMSSKGTYSNTMIFNVTGDVLRLQASWKLAQSRHEILRTAFTPSDHATFAFAQVVLRDPELRWDQLETLRDVQSHMDTVLADLLVSHRPPLCLAIYEADLSTNLIFSCHHALYDGIAIENLLHEVQLAYLGQSLPSTISYDRYLQHIVSQNSADADKFWSSRFTNFEPTYFPDLTGRVHKEPGVSKSTTHNLQLPLNELRTASRHTSVSVLSMVQAAWAKLLHYYTGEHDLCFGNVVSGRTLSEEGMDQLVAPCFNTLPVRAHFDFSSSNLGLVQLLHNSNVESLAYQLTALRRIQGAALKDGGRLFDTLVILQQPTKPLNDSIWTLVDDMGEMDLPVVCEIHQDEKLDRIKLTLHYNTSLMSERDAQVVARTFDNSLWALTQHYDAAANNPIGMPESLRAESNMGFTRLQPDTMPLCNGARTDVDTSNLLHKGFEQNAFSRRRDNIALDFLHADGRRTHWSYHELNLIANGVAYRLMHRGVGLEDIVPLHMPKSPIYYASILGVLKAGAAFAPVHPDLPEARKKLMLQELNPKVVLYTEFLPVCSRQMSIIPLNVADLEKPSLDSCEDPHVEGLVGSNLAYCLYTSGSTGVPKAVSMEHQSPIQTLESSRSLVPWTSSSRILQYAAITFDMCYYDCFMAWTFGFTLCAAEQHVMFDNLLHVVNELDVTLLDLTPSVALSLSRAQVPSVQWLYCIGEAMSGEVAKEWSGACVNSYGPTEAAFCTTMFPVSNDIKTSVIGQPYPSTSFAVFSTQGEQPLPKLSVGELYIGGAQLARGYLGRPELTAERFNTRCGQRFYKTGDVVRMLTDGTFEFIGRTDDQVKIRGLRVELGEISQVLQRCDMRIKSAVVQILKKDAAAKEQLVAFLATGHTLEDDDESDLRKEAIKAAKSHLPGYMVPQFYLLVDRIPKSMAGKIDKKVLAEIFKSATATNGISEGPNNDHKWTRIETHIRGVLSRLSDTPVEDIYPETSIYQLGLDSISAVQISAALRRYGYEASASEVLRFNSCINLAENLEIRPQTASPSVEQFDFHAFDRKHRAAVLRQCGLDSQSIDAIRPCTPLQQGMVSQFLVTNGSLYYNYLRLKLNEPGIDVQRLEGAWAKTIARHAILRTGFAQVKDRDCSFAMVQYTSDSLTIPWSEGSDPDPKVAARRLGQLQQEALAKLHQPMWDLHIITHNENIFLDICMFHALFDAQSLQVVFDDVLAFYNNQDRTKKASLEPALGEILQLTNSQSTQTEQFWSGLKCKTVPSRFPNMAPLRYEPMLPAVLTRLSSMSITQIENGCRVANTTLQAAGIASWSSILAAYTGEPNVTIGVVLSGRLSDASDDAVFPCINTVPFPCAVTSDRSGTLKSVTALNAEMHQHQFTPLNKIQRLMGSPNEPLFDSLFALQKTSGRSQQNELWTIVKESATTEHPISIELELRHEILEYRLTYLPHIIPSEQAGLILEQLDHVMKGFLKANDASEHETIVSQSLYSITPAKESSLPSEAKLLHELVEITADTHPDRTAFEFASSIHDEKLVSTPWTYQEVDAEGNRIAHLLLTYNVQQGGLVGVCFDKCPEASFAMLGILKAGCAFVAIDPSAPSARQAFIVEDSGAQVVLSMAAQSAKFKESIKVPVLNLDTVTTRHLSTVRPQLSRAVEPQDRSYCLYTSGTTGTPKGCELTHENAVQALIAFQRLFAGHWDGTSRWLQFASFHFDVSVLEQYWSWSVGICVVSAPRDLIFEDIANSVRTLNITHIDLTPSLAQILHPDDVPSLCKGVFITGGESLKQEILDVWGPKGVIYNGYGPTEATIGCTMYPRVPANGKPSNIGPQFDNVGSYVLQPGTDVPVLRGGVGELCVSGKLVGRGYLNRPELTKERFAHLSRFDERVYRTGDLVRVLHDGTFDFLGRADDQVKLRGQRLEIGEINSVIRQSRKDFTDVATLVLKHPHHQKEQLISFVVIGNRSPCEVSVLSLEGARLGEARDACHNKLPPYMIPTHFVPLASMPLNINNKADGKQLKQIFESLSSSDLQKLSTVPVETQSWTKQEGLLRRVFSQALGVREDAIDKNSSFYELGMDSISVIGVSRALKDAGFVKASAITILKHASIGRLAKVLSSSDSSEEHDVSLLSAQQAISATQHRYRRIVAHSLGVDSQAIEALAPCTPLQQGMIARYLDSEDGLYFNAFTFELSLAADVSRLREAWDGVFQSTQILRTTFVNTEDGYVQAVLRKTPLPWYQHFTEHPSTANQINEARKSWLASNLAELRSPFEVHVISTTEEQLLVVHIFHGLYDGNSIELLFEEVRRRYASEKADDIQVPTFHDALPYGPLRIVKGASKFWQSHLTNSASRPLSSLTKEPIQGTVVVTRDLDLNPDYDSIRRKLNVTAQAISQACWMHVLQEYVGVPITLGMVVSGRSIELEHADQVIGPMFNTIPFSQRTQIGDNWASLISRAHDFNTAALPYQHTPLSDIMKWCKRSPNHPLFETLFVYHVSQIDQSQWRRNKAWALRDGEAIADYPLAIEIEQRSRDKFSLTLVAEGRISNEKTLTKLLNRFEKALEDALAGPTAVVETSITIDENNTEDLAALYEVTSEIHGTQVFDWTDDAIAIREAIANLADVEMQKVNETTSIFELGLDSIDAIKLSSRLKKRGLYLPVSGIMRGLTVQSMVNNIKATHVNGTESQVKDVLARHKNELRNCIQSQEVDMSIVENILPLTPLQEAMVAEMIDSDYTRYFNFDVAELAADTDIDRLCNAWRTVIASTPILRTAFVEVEDPKLDAAYAQVVVKEGFFKPVERQQHDSTRQPDFPAIFERLRRVVVHSKALEPPIKITLLEMPGRTYQILSIAHALYDGWSLGLLHDAVNSAYMRRYSPAPDYEATLANIVAGSGADAEAFWKDYLTGARPSLLARRHLDFAATEKVHRKEMSSGVSLPDITAFAKNRKVSLQNLGQTIFAMTLASHVGSLDVTFGCVLSGRDDDERSQLLFPTMNTVAVRTVVHGSRVQLLQYVQDNFNNIKQWQHYPLRKASVLAGCRGKLFDCLFVYQKNAQQGSSSEMELYRSIESQSDVEYPICVEMEVVNNTLVWRCAVKEEVLNLEGAQLLLKTLDKALHNIIQSPESPTIDSTLQGTSLCGLPAFRERSTDVLNSSMSEKQTSHPVNGPLSETALQIQKALASVAQVPKTEIGRDMSIFHIGLDSISAIKVSSTLRRQGIILSVGEMLTAGSVEKMAVVVDKRTKSATNVPKDSDTIIRQALRGLDQNHILQQAGVEASQVDRILPLTAGQLYMVSMWLNTKGANFYPEFVYNLKGDLSFVTLQKSWQDLTAVNPILRTRIITTGQTGLPYIQVVLKEANASLTNITGQDDATTAHTMTEVAKQQPWAHIFAARADSGWTLRLKIHHAFYDGVSLPLLTQQLQSYCNGTAPSSPTSGFNDYIAAVYPKSAASQRQAFWTSYLSGLKPQHSTEAKPAPTSKIEIFKPGLLQTASLEQITRQNGISTQALFLAAYARLYAAEQSQGDDVVIGVYLANRGLPIENLPSAPVPTVNLLPLRVRQVSTTPIEEVARQVQDDLRLISEPIIAASSLAEVAEWTLVKIDTFVNFLSLHPGDEKSGQPDEVKIEQVYGWMEAVSRVTEMKGADGDVPIELRVKRVNEVYLHAVDVEATVQDGRLDVGIFAPTEMMSLNEGEQLIEGLRAELENLG</sequence>
<feature type="domain" description="Carrier" evidence="7">
    <location>
        <begin position="3749"/>
        <end position="3826"/>
    </location>
</feature>
<comment type="pathway">
    <text evidence="1">Siderophore biosynthesis.</text>
</comment>
<dbReference type="SMART" id="SM01294">
    <property type="entry name" value="PKS_PP_betabranch"/>
    <property type="match status" value="1"/>
</dbReference>
<comment type="similarity">
    <text evidence="5">Belongs to the NRP synthetase family.</text>
</comment>
<dbReference type="FunFam" id="3.40.50.12780:FF:000024">
    <property type="entry name" value="Nonribosomal siderophore peptide synthase SidC"/>
    <property type="match status" value="2"/>
</dbReference>
<dbReference type="InterPro" id="IPR000873">
    <property type="entry name" value="AMP-dep_synth/lig_dom"/>
</dbReference>
<dbReference type="InterPro" id="IPR042099">
    <property type="entry name" value="ANL_N_sf"/>
</dbReference>
<name>A0A6A5S6G4_9PLEO</name>
<dbReference type="Gene3D" id="3.30.559.30">
    <property type="entry name" value="Nonribosomal peptide synthetase, condensation domain"/>
    <property type="match status" value="6"/>
</dbReference>
<gene>
    <name evidence="8" type="ORF">M421DRAFT_53215</name>
</gene>
<evidence type="ECO:0000259" key="7">
    <source>
        <dbReference type="PROSITE" id="PS50075"/>
    </source>
</evidence>
<dbReference type="OrthoDB" id="416786at2759"/>
<dbReference type="FunFam" id="3.30.300.30:FF:000015">
    <property type="entry name" value="Nonribosomal peptide synthase SidD"/>
    <property type="match status" value="2"/>
</dbReference>
<dbReference type="Proteomes" id="UP000800082">
    <property type="component" value="Unassembled WGS sequence"/>
</dbReference>
<proteinExistence type="inferred from homology"/>
<dbReference type="GO" id="GO:0043041">
    <property type="term" value="P:amino acid activation for nonribosomal peptide biosynthetic process"/>
    <property type="evidence" value="ECO:0007669"/>
    <property type="project" value="TreeGrafter"/>
</dbReference>
<dbReference type="Pfam" id="PF00550">
    <property type="entry name" value="PP-binding"/>
    <property type="match status" value="6"/>
</dbReference>
<dbReference type="InterPro" id="IPR045851">
    <property type="entry name" value="AMP-bd_C_sf"/>
</dbReference>
<dbReference type="RefSeq" id="XP_033453335.1">
    <property type="nucleotide sequence ID" value="XM_033595090.1"/>
</dbReference>
<dbReference type="InterPro" id="IPR020806">
    <property type="entry name" value="PKS_PP-bd"/>
</dbReference>
<dbReference type="GO" id="GO:0005737">
    <property type="term" value="C:cytoplasm"/>
    <property type="evidence" value="ECO:0007669"/>
    <property type="project" value="TreeGrafter"/>
</dbReference>
<dbReference type="SUPFAM" id="SSF52777">
    <property type="entry name" value="CoA-dependent acyltransferases"/>
    <property type="match status" value="12"/>
</dbReference>
<evidence type="ECO:0000256" key="4">
    <source>
        <dbReference type="ARBA" id="ARBA00022598"/>
    </source>
</evidence>
<dbReference type="CDD" id="cd19542">
    <property type="entry name" value="CT_NRPS-like"/>
    <property type="match status" value="2"/>
</dbReference>
<dbReference type="InterPro" id="IPR009081">
    <property type="entry name" value="PP-bd_ACP"/>
</dbReference>
<dbReference type="NCBIfam" id="NF003417">
    <property type="entry name" value="PRK04813.1"/>
    <property type="match status" value="4"/>
</dbReference>
<dbReference type="InterPro" id="IPR020845">
    <property type="entry name" value="AMP-binding_CS"/>
</dbReference>
<dbReference type="GO" id="GO:0031177">
    <property type="term" value="F:phosphopantetheine binding"/>
    <property type="evidence" value="ECO:0007669"/>
    <property type="project" value="InterPro"/>
</dbReference>
<dbReference type="GO" id="GO:0031169">
    <property type="term" value="P:ferrichrome biosynthetic process"/>
    <property type="evidence" value="ECO:0007669"/>
    <property type="project" value="UniProtKB-ARBA"/>
</dbReference>
<dbReference type="GO" id="GO:0010106">
    <property type="term" value="P:cellular response to iron ion starvation"/>
    <property type="evidence" value="ECO:0007669"/>
    <property type="project" value="UniProtKB-ARBA"/>
</dbReference>
<evidence type="ECO:0000313" key="8">
    <source>
        <dbReference type="EMBL" id="KAF1933087.1"/>
    </source>
</evidence>
<dbReference type="Gene3D" id="3.30.300.30">
    <property type="match status" value="4"/>
</dbReference>
<evidence type="ECO:0000256" key="2">
    <source>
        <dbReference type="ARBA" id="ARBA00022450"/>
    </source>
</evidence>
<dbReference type="SUPFAM" id="SSF47336">
    <property type="entry name" value="ACP-like"/>
    <property type="match status" value="6"/>
</dbReference>
<evidence type="ECO:0000313" key="9">
    <source>
        <dbReference type="Proteomes" id="UP000800082"/>
    </source>
</evidence>
<protein>
    <submittedName>
        <fullName evidence="8">Nonribosomal peptide synthetase 2</fullName>
    </submittedName>
</protein>